<accession>A0AAV7UAK5</accession>
<comment type="caution">
    <text evidence="1">The sequence shown here is derived from an EMBL/GenBank/DDBJ whole genome shotgun (WGS) entry which is preliminary data.</text>
</comment>
<name>A0AAV7UAK5_PLEWA</name>
<keyword evidence="2" id="KW-1185">Reference proteome</keyword>
<reference evidence="1" key="1">
    <citation type="journal article" date="2022" name="bioRxiv">
        <title>Sequencing and chromosome-scale assembly of the giantPleurodeles waltlgenome.</title>
        <authorList>
            <person name="Brown T."/>
            <person name="Elewa A."/>
            <person name="Iarovenko S."/>
            <person name="Subramanian E."/>
            <person name="Araus A.J."/>
            <person name="Petzold A."/>
            <person name="Susuki M."/>
            <person name="Suzuki K.-i.T."/>
            <person name="Hayashi T."/>
            <person name="Toyoda A."/>
            <person name="Oliveira C."/>
            <person name="Osipova E."/>
            <person name="Leigh N.D."/>
            <person name="Simon A."/>
            <person name="Yun M.H."/>
        </authorList>
    </citation>
    <scope>NUCLEOTIDE SEQUENCE</scope>
    <source>
        <strain evidence="1">20211129_DDA</strain>
        <tissue evidence="1">Liver</tissue>
    </source>
</reference>
<dbReference type="Proteomes" id="UP001066276">
    <property type="component" value="Chromosome 3_1"/>
</dbReference>
<sequence length="70" mass="7728">MQLLAEGTGLLRGSVGTLRTQGQWTGLRGSAVPALADNPFLLHPDSSFEDTSESFENRLPVLRSHQTWYI</sequence>
<dbReference type="AlphaFoldDB" id="A0AAV7UAK5"/>
<organism evidence="1 2">
    <name type="scientific">Pleurodeles waltl</name>
    <name type="common">Iberian ribbed newt</name>
    <dbReference type="NCBI Taxonomy" id="8319"/>
    <lineage>
        <taxon>Eukaryota</taxon>
        <taxon>Metazoa</taxon>
        <taxon>Chordata</taxon>
        <taxon>Craniata</taxon>
        <taxon>Vertebrata</taxon>
        <taxon>Euteleostomi</taxon>
        <taxon>Amphibia</taxon>
        <taxon>Batrachia</taxon>
        <taxon>Caudata</taxon>
        <taxon>Salamandroidea</taxon>
        <taxon>Salamandridae</taxon>
        <taxon>Pleurodelinae</taxon>
        <taxon>Pleurodeles</taxon>
    </lineage>
</organism>
<evidence type="ECO:0000313" key="1">
    <source>
        <dbReference type="EMBL" id="KAJ1185967.1"/>
    </source>
</evidence>
<proteinExistence type="predicted"/>
<dbReference type="EMBL" id="JANPWB010000005">
    <property type="protein sequence ID" value="KAJ1185967.1"/>
    <property type="molecule type" value="Genomic_DNA"/>
</dbReference>
<evidence type="ECO:0000313" key="2">
    <source>
        <dbReference type="Proteomes" id="UP001066276"/>
    </source>
</evidence>
<gene>
    <name evidence="1" type="ORF">NDU88_002752</name>
</gene>
<protein>
    <submittedName>
        <fullName evidence="1">Uncharacterized protein</fullName>
    </submittedName>
</protein>